<dbReference type="Pfam" id="PF01261">
    <property type="entry name" value="AP_endonuc_2"/>
    <property type="match status" value="1"/>
</dbReference>
<dbReference type="AlphaFoldDB" id="A0A0S7XQH6"/>
<dbReference type="EMBL" id="LIZY01000008">
    <property type="protein sequence ID" value="KPJ64757.1"/>
    <property type="molecule type" value="Genomic_DNA"/>
</dbReference>
<keyword evidence="1" id="KW-0413">Isomerase</keyword>
<accession>A0A0S7XQH6</accession>
<organism evidence="3 4">
    <name type="scientific">candidate division KD3-62 bacterium DG_56</name>
    <dbReference type="NCBI Taxonomy" id="1704032"/>
    <lineage>
        <taxon>Bacteria</taxon>
        <taxon>candidate division KD3-62</taxon>
    </lineage>
</organism>
<dbReference type="InterPro" id="IPR013022">
    <property type="entry name" value="Xyl_isomerase-like_TIM-brl"/>
</dbReference>
<dbReference type="PATRIC" id="fig|1704032.3.peg.959"/>
<dbReference type="GO" id="GO:0016853">
    <property type="term" value="F:isomerase activity"/>
    <property type="evidence" value="ECO:0007669"/>
    <property type="project" value="UniProtKB-KW"/>
</dbReference>
<proteinExistence type="predicted"/>
<dbReference type="Gene3D" id="3.20.20.150">
    <property type="entry name" value="Divalent-metal-dependent TIM barrel enzymes"/>
    <property type="match status" value="1"/>
</dbReference>
<evidence type="ECO:0000259" key="2">
    <source>
        <dbReference type="Pfam" id="PF01261"/>
    </source>
</evidence>
<comment type="caution">
    <text evidence="3">The sequence shown here is derived from an EMBL/GenBank/DDBJ whole genome shotgun (WGS) entry which is preliminary data.</text>
</comment>
<sequence>MKLAAQEGMVPGASLVERLEALAQFGYQGVEFAGRNLPGREKEVARAVERTGVKVASICAGYPGTLLSPDPAVRKQAVDGIKTLLAVGGQIGCADGLIVVPIFGPPQLPDLSPMTSARELEHHLLIKLLQELAPAAESASCNILVEPLNRYETHLLNRLEQGVAVVEQVNHPRVKIMADFFHMNIEEADIAASIRAAGKHVAHVHLADSTRMLPGHGHTDFKSGFVALKDIGYQGYMAMECGVPGDPAVELPKSAEYLKQWI</sequence>
<dbReference type="InterPro" id="IPR036237">
    <property type="entry name" value="Xyl_isomerase-like_sf"/>
</dbReference>
<evidence type="ECO:0000313" key="4">
    <source>
        <dbReference type="Proteomes" id="UP000052020"/>
    </source>
</evidence>
<feature type="domain" description="Xylose isomerase-like TIM barrel" evidence="2">
    <location>
        <begin position="19"/>
        <end position="260"/>
    </location>
</feature>
<protein>
    <recommendedName>
        <fullName evidence="2">Xylose isomerase-like TIM barrel domain-containing protein</fullName>
    </recommendedName>
</protein>
<dbReference type="InterPro" id="IPR050417">
    <property type="entry name" value="Sugar_Epim/Isomerase"/>
</dbReference>
<name>A0A0S7XQH6_9BACT</name>
<evidence type="ECO:0000256" key="1">
    <source>
        <dbReference type="ARBA" id="ARBA00023235"/>
    </source>
</evidence>
<dbReference type="SUPFAM" id="SSF51658">
    <property type="entry name" value="Xylose isomerase-like"/>
    <property type="match status" value="1"/>
</dbReference>
<gene>
    <name evidence="3" type="ORF">AMK68_00635</name>
</gene>
<dbReference type="PANTHER" id="PTHR43489:SF7">
    <property type="entry name" value="3-DEHYDRO-D-GULOSIDE 4-EPIMERASE-RELATED"/>
    <property type="match status" value="1"/>
</dbReference>
<dbReference type="Proteomes" id="UP000052020">
    <property type="component" value="Unassembled WGS sequence"/>
</dbReference>
<reference evidence="3 4" key="1">
    <citation type="journal article" date="2015" name="Microbiome">
        <title>Genomic resolution of linkages in carbon, nitrogen, and sulfur cycling among widespread estuary sediment bacteria.</title>
        <authorList>
            <person name="Baker B.J."/>
            <person name="Lazar C.S."/>
            <person name="Teske A.P."/>
            <person name="Dick G.J."/>
        </authorList>
    </citation>
    <scope>NUCLEOTIDE SEQUENCE [LARGE SCALE GENOMIC DNA]</scope>
    <source>
        <strain evidence="3">DG_56</strain>
    </source>
</reference>
<dbReference type="PANTHER" id="PTHR43489">
    <property type="entry name" value="ISOMERASE"/>
    <property type="match status" value="1"/>
</dbReference>
<evidence type="ECO:0000313" key="3">
    <source>
        <dbReference type="EMBL" id="KPJ64757.1"/>
    </source>
</evidence>